<evidence type="ECO:0000259" key="7">
    <source>
        <dbReference type="Pfam" id="PF08281"/>
    </source>
</evidence>
<dbReference type="SUPFAM" id="SSF88659">
    <property type="entry name" value="Sigma3 and sigma4 domains of RNA polymerase sigma factors"/>
    <property type="match status" value="1"/>
</dbReference>
<feature type="domain" description="RNA polymerase sigma factor 70 region 4 type 2" evidence="7">
    <location>
        <begin position="122"/>
        <end position="172"/>
    </location>
</feature>
<dbReference type="Gene3D" id="1.10.10.10">
    <property type="entry name" value="Winged helix-like DNA-binding domain superfamily/Winged helix DNA-binding domain"/>
    <property type="match status" value="1"/>
</dbReference>
<dbReference type="InterPro" id="IPR013324">
    <property type="entry name" value="RNA_pol_sigma_r3/r4-like"/>
</dbReference>
<comment type="caution">
    <text evidence="9">The sequence shown here is derived from an EMBL/GenBank/DDBJ whole genome shotgun (WGS) entry which is preliminary data.</text>
</comment>
<dbReference type="Pfam" id="PF04542">
    <property type="entry name" value="Sigma70_r2"/>
    <property type="match status" value="1"/>
</dbReference>
<sequence>MTAVTPERIAAVFREEYGRSVAVLTRVLGDLDRAEDAVQAAVEIALQRWPTDGLPASPAGWLITTARRRGIDDLRREGRRPEKEAEAVRLDDQERPEAALGDAADESGLLAQAADDQLRMIFTCTHPALSPASQTALTLRMVAGLTTAEVARALLSSETATAQRLVRAKAKIRNARIPFRVPPDAALAERLDGVLRVIELIFTEGYAATSGTDPIREDLCREAIRLARTVVALLPEQPEAVGTLALLLLTQARQPQRLDADGELVPLDRQDRGRWDHELIAEGQALVRACLRRNRPGRHQIEAAIAAVHADAASFAATDWDQIVRLYDQLSVHDRSPVVAVHRGVAIGQRDGAAAGLAALDEIADQGRIASYPVHAAARADLLRRCGRTEQARAEYDRAIMLTTNEAERRDLRRRRDDVVD</sequence>
<keyword evidence="2" id="KW-0805">Transcription regulation</keyword>
<evidence type="ECO:0000256" key="3">
    <source>
        <dbReference type="ARBA" id="ARBA00023082"/>
    </source>
</evidence>
<proteinExistence type="inferred from homology"/>
<dbReference type="Proteomes" id="UP000216300">
    <property type="component" value="Unassembled WGS sequence"/>
</dbReference>
<comment type="similarity">
    <text evidence="1">Belongs to the sigma-70 factor family. ECF subfamily.</text>
</comment>
<accession>A0A255EHL5</accession>
<dbReference type="InterPro" id="IPR013249">
    <property type="entry name" value="RNA_pol_sigma70_r4_t2"/>
</dbReference>
<dbReference type="OrthoDB" id="9780299at2"/>
<evidence type="ECO:0000256" key="1">
    <source>
        <dbReference type="ARBA" id="ARBA00010641"/>
    </source>
</evidence>
<evidence type="ECO:0000256" key="5">
    <source>
        <dbReference type="SAM" id="MobiDB-lite"/>
    </source>
</evidence>
<evidence type="ECO:0000313" key="9">
    <source>
        <dbReference type="EMBL" id="OYN91017.1"/>
    </source>
</evidence>
<dbReference type="AlphaFoldDB" id="A0A255EHL5"/>
<evidence type="ECO:0000256" key="2">
    <source>
        <dbReference type="ARBA" id="ARBA00023015"/>
    </source>
</evidence>
<gene>
    <name evidence="9" type="ORF">CGZ91_05970</name>
</gene>
<dbReference type="SUPFAM" id="SSF88946">
    <property type="entry name" value="Sigma2 domain of RNA polymerase sigma factors"/>
    <property type="match status" value="1"/>
</dbReference>
<dbReference type="InterPro" id="IPR011990">
    <property type="entry name" value="TPR-like_helical_dom_sf"/>
</dbReference>
<feature type="domain" description="RNA polymerase sigma-70 region 2" evidence="6">
    <location>
        <begin position="14"/>
        <end position="80"/>
    </location>
</feature>
<reference evidence="9 10" key="1">
    <citation type="submission" date="2017-07" db="EMBL/GenBank/DDBJ databases">
        <title>Draft whole genome sequences of clinical Proprionibacteriaceae strains.</title>
        <authorList>
            <person name="Bernier A.-M."/>
            <person name="Bernard K."/>
            <person name="Domingo M.-C."/>
        </authorList>
    </citation>
    <scope>NUCLEOTIDE SEQUENCE [LARGE SCALE GENOMIC DNA]</scope>
    <source>
        <strain evidence="9 10">NML 150081</strain>
    </source>
</reference>
<protein>
    <submittedName>
        <fullName evidence="9">RNA polymerase subunit sigma-24</fullName>
    </submittedName>
</protein>
<dbReference type="Pfam" id="PF20239">
    <property type="entry name" value="DUF6596"/>
    <property type="match status" value="1"/>
</dbReference>
<dbReference type="Gene3D" id="1.25.40.10">
    <property type="entry name" value="Tetratricopeptide repeat domain"/>
    <property type="match status" value="1"/>
</dbReference>
<dbReference type="PANTHER" id="PTHR47756">
    <property type="entry name" value="BLL6612 PROTEIN-RELATED"/>
    <property type="match status" value="1"/>
</dbReference>
<dbReference type="GO" id="GO:0003677">
    <property type="term" value="F:DNA binding"/>
    <property type="evidence" value="ECO:0007669"/>
    <property type="project" value="InterPro"/>
</dbReference>
<dbReference type="InterPro" id="IPR046531">
    <property type="entry name" value="DUF6596"/>
</dbReference>
<dbReference type="EMBL" id="NMVJ01000006">
    <property type="protein sequence ID" value="OYN91017.1"/>
    <property type="molecule type" value="Genomic_DNA"/>
</dbReference>
<dbReference type="Gene3D" id="1.10.1740.10">
    <property type="match status" value="1"/>
</dbReference>
<dbReference type="GO" id="GO:0016987">
    <property type="term" value="F:sigma factor activity"/>
    <property type="evidence" value="ECO:0007669"/>
    <property type="project" value="UniProtKB-KW"/>
</dbReference>
<dbReference type="InterPro" id="IPR007627">
    <property type="entry name" value="RNA_pol_sigma70_r2"/>
</dbReference>
<evidence type="ECO:0000256" key="4">
    <source>
        <dbReference type="ARBA" id="ARBA00023163"/>
    </source>
</evidence>
<dbReference type="InterPro" id="IPR036388">
    <property type="entry name" value="WH-like_DNA-bd_sf"/>
</dbReference>
<evidence type="ECO:0000259" key="8">
    <source>
        <dbReference type="Pfam" id="PF20239"/>
    </source>
</evidence>
<keyword evidence="10" id="KW-1185">Reference proteome</keyword>
<keyword evidence="3" id="KW-0731">Sigma factor</keyword>
<dbReference type="InterPro" id="IPR013325">
    <property type="entry name" value="RNA_pol_sigma_r2"/>
</dbReference>
<dbReference type="GO" id="GO:0006352">
    <property type="term" value="P:DNA-templated transcription initiation"/>
    <property type="evidence" value="ECO:0007669"/>
    <property type="project" value="InterPro"/>
</dbReference>
<dbReference type="PANTHER" id="PTHR47756:SF2">
    <property type="entry name" value="BLL6612 PROTEIN"/>
    <property type="match status" value="1"/>
</dbReference>
<organism evidence="9 10">
    <name type="scientific">Parenemella sanctibonifatiensis</name>
    <dbReference type="NCBI Taxonomy" id="2016505"/>
    <lineage>
        <taxon>Bacteria</taxon>
        <taxon>Bacillati</taxon>
        <taxon>Actinomycetota</taxon>
        <taxon>Actinomycetes</taxon>
        <taxon>Propionibacteriales</taxon>
        <taxon>Propionibacteriaceae</taxon>
        <taxon>Parenemella</taxon>
    </lineage>
</organism>
<feature type="domain" description="DUF6596" evidence="8">
    <location>
        <begin position="190"/>
        <end position="289"/>
    </location>
</feature>
<feature type="region of interest" description="Disordered" evidence="5">
    <location>
        <begin position="73"/>
        <end position="96"/>
    </location>
</feature>
<evidence type="ECO:0000259" key="6">
    <source>
        <dbReference type="Pfam" id="PF04542"/>
    </source>
</evidence>
<keyword evidence="4" id="KW-0804">Transcription</keyword>
<name>A0A255EHL5_9ACTN</name>
<evidence type="ECO:0000313" key="10">
    <source>
        <dbReference type="Proteomes" id="UP000216300"/>
    </source>
</evidence>
<dbReference type="Pfam" id="PF08281">
    <property type="entry name" value="Sigma70_r4_2"/>
    <property type="match status" value="1"/>
</dbReference>